<dbReference type="PANTHER" id="PTHR48100:SF1">
    <property type="entry name" value="HISTIDINE PHOSPHATASE FAMILY PROTEIN-RELATED"/>
    <property type="match status" value="1"/>
</dbReference>
<dbReference type="Proteomes" id="UP000295367">
    <property type="component" value="Unassembled WGS sequence"/>
</dbReference>
<dbReference type="InterPro" id="IPR013078">
    <property type="entry name" value="His_Pase_superF_clade-1"/>
</dbReference>
<dbReference type="PANTHER" id="PTHR48100">
    <property type="entry name" value="BROAD-SPECIFICITY PHOSPHATASE YOR283W-RELATED"/>
    <property type="match status" value="1"/>
</dbReference>
<proteinExistence type="predicted"/>
<dbReference type="SMART" id="SM00855">
    <property type="entry name" value="PGAM"/>
    <property type="match status" value="1"/>
</dbReference>
<dbReference type="InterPro" id="IPR029033">
    <property type="entry name" value="His_PPase_superfam"/>
</dbReference>
<reference evidence="1 2" key="1">
    <citation type="submission" date="2019-03" db="EMBL/GenBank/DDBJ databases">
        <title>Genomic Encyclopedia of Type Strains, Phase IV (KMG-IV): sequencing the most valuable type-strain genomes for metagenomic binning, comparative biology and taxonomic classification.</title>
        <authorList>
            <person name="Goeker M."/>
        </authorList>
    </citation>
    <scope>NUCLEOTIDE SEQUENCE [LARGE SCALE GENOMIC DNA]</scope>
    <source>
        <strain evidence="1 2">DSM 100309</strain>
    </source>
</reference>
<dbReference type="RefSeq" id="WP_124946693.1">
    <property type="nucleotide sequence ID" value="NZ_BHVT01000038.1"/>
</dbReference>
<dbReference type="AlphaFoldDB" id="A0A4R3XTS0"/>
<dbReference type="SUPFAM" id="SSF53254">
    <property type="entry name" value="Phosphoglycerate mutase-like"/>
    <property type="match status" value="1"/>
</dbReference>
<keyword evidence="2" id="KW-1185">Reference proteome</keyword>
<accession>A0A4R3XTS0</accession>
<evidence type="ECO:0000313" key="2">
    <source>
        <dbReference type="Proteomes" id="UP000295367"/>
    </source>
</evidence>
<protein>
    <submittedName>
        <fullName evidence="1">Alpha-ribazole phosphatase/probable phosphoglycerate mutase</fullName>
    </submittedName>
</protein>
<dbReference type="PIRSF" id="PIRSF000709">
    <property type="entry name" value="6PFK_2-Ptase"/>
    <property type="match status" value="1"/>
</dbReference>
<name>A0A4R3XTS0_9PROT</name>
<sequence length="208" mass="23038">MAVTTIDLIRHGEPVGGRKYRGQTDDPLSEKGLKQMWSSVGGFHDWQQIISSPLLRCSAFSQLLHEKWGIPVKHDARLKEVVFGEWEGKTPQELKEGNPDILLDFKLDPIGNRPAGAETLDAFHARVSQAWQAIQEEYYGQHVLVVCHAGVIRMILAHVLGIPLANVYKIQVASAAITRMAVEGQGARALTSLLFHDGKLDSNRKVAD</sequence>
<gene>
    <name evidence="1" type="ORF">EDC63_12447</name>
</gene>
<dbReference type="InterPro" id="IPR050275">
    <property type="entry name" value="PGM_Phosphatase"/>
</dbReference>
<evidence type="ECO:0000313" key="1">
    <source>
        <dbReference type="EMBL" id="TCV81297.1"/>
    </source>
</evidence>
<dbReference type="OrthoDB" id="5296884at2"/>
<dbReference type="GO" id="GO:0005737">
    <property type="term" value="C:cytoplasm"/>
    <property type="evidence" value="ECO:0007669"/>
    <property type="project" value="TreeGrafter"/>
</dbReference>
<dbReference type="GO" id="GO:0016791">
    <property type="term" value="F:phosphatase activity"/>
    <property type="evidence" value="ECO:0007669"/>
    <property type="project" value="TreeGrafter"/>
</dbReference>
<organism evidence="1 2">
    <name type="scientific">Sulfurirhabdus autotrophica</name>
    <dbReference type="NCBI Taxonomy" id="1706046"/>
    <lineage>
        <taxon>Bacteria</taxon>
        <taxon>Pseudomonadati</taxon>
        <taxon>Pseudomonadota</taxon>
        <taxon>Betaproteobacteria</taxon>
        <taxon>Nitrosomonadales</taxon>
        <taxon>Sulfuricellaceae</taxon>
        <taxon>Sulfurirhabdus</taxon>
    </lineage>
</organism>
<comment type="caution">
    <text evidence="1">The sequence shown here is derived from an EMBL/GenBank/DDBJ whole genome shotgun (WGS) entry which is preliminary data.</text>
</comment>
<dbReference type="CDD" id="cd07067">
    <property type="entry name" value="HP_PGM_like"/>
    <property type="match status" value="1"/>
</dbReference>
<dbReference type="Gene3D" id="3.40.50.1240">
    <property type="entry name" value="Phosphoglycerate mutase-like"/>
    <property type="match status" value="1"/>
</dbReference>
<dbReference type="Pfam" id="PF00300">
    <property type="entry name" value="His_Phos_1"/>
    <property type="match status" value="1"/>
</dbReference>
<dbReference type="EMBL" id="SMCO01000024">
    <property type="protein sequence ID" value="TCV81297.1"/>
    <property type="molecule type" value="Genomic_DNA"/>
</dbReference>